<evidence type="ECO:0000313" key="3">
    <source>
        <dbReference type="Proteomes" id="UP001227230"/>
    </source>
</evidence>
<evidence type="ECO:0000256" key="1">
    <source>
        <dbReference type="SAM" id="SignalP"/>
    </source>
</evidence>
<organism evidence="2 3">
    <name type="scientific">Vitis vinifera</name>
    <name type="common">Grape</name>
    <dbReference type="NCBI Taxonomy" id="29760"/>
    <lineage>
        <taxon>Eukaryota</taxon>
        <taxon>Viridiplantae</taxon>
        <taxon>Streptophyta</taxon>
        <taxon>Embryophyta</taxon>
        <taxon>Tracheophyta</taxon>
        <taxon>Spermatophyta</taxon>
        <taxon>Magnoliopsida</taxon>
        <taxon>eudicotyledons</taxon>
        <taxon>Gunneridae</taxon>
        <taxon>Pentapetalae</taxon>
        <taxon>rosids</taxon>
        <taxon>Vitales</taxon>
        <taxon>Vitaceae</taxon>
        <taxon>Viteae</taxon>
        <taxon>Vitis</taxon>
    </lineage>
</organism>
<name>A0ABY9DM83_VITVI</name>
<proteinExistence type="predicted"/>
<dbReference type="PANTHER" id="PTHR24299">
    <property type="entry name" value="CYTOCHROME P450 FAMILY 1"/>
    <property type="match status" value="1"/>
</dbReference>
<feature type="signal peptide" evidence="1">
    <location>
        <begin position="1"/>
        <end position="22"/>
    </location>
</feature>
<dbReference type="Proteomes" id="UP001227230">
    <property type="component" value="Chromosome 17"/>
</dbReference>
<dbReference type="SUPFAM" id="SSF48264">
    <property type="entry name" value="Cytochrome P450"/>
    <property type="match status" value="1"/>
</dbReference>
<dbReference type="InterPro" id="IPR001128">
    <property type="entry name" value="Cyt_P450"/>
</dbReference>
<evidence type="ECO:0000313" key="2">
    <source>
        <dbReference type="EMBL" id="WKA08154.1"/>
    </source>
</evidence>
<gene>
    <name evidence="2" type="ORF">VitviT2T_025900</name>
</gene>
<accession>A0ABY9DM83</accession>
<dbReference type="Gene3D" id="1.10.630.10">
    <property type="entry name" value="Cytochrome P450"/>
    <property type="match status" value="1"/>
</dbReference>
<dbReference type="Pfam" id="PF00067">
    <property type="entry name" value="p450"/>
    <property type="match status" value="1"/>
</dbReference>
<feature type="chain" id="PRO_5046644777" evidence="1">
    <location>
        <begin position="23"/>
        <end position="104"/>
    </location>
</feature>
<protein>
    <submittedName>
        <fullName evidence="2">Uncharacterized protein</fullName>
    </submittedName>
</protein>
<dbReference type="PANTHER" id="PTHR24299:SF61">
    <property type="entry name" value="CYTOCHROME P450"/>
    <property type="match status" value="1"/>
</dbReference>
<keyword evidence="1" id="KW-0732">Signal</keyword>
<keyword evidence="3" id="KW-1185">Reference proteome</keyword>
<sequence>MFPFTIGLLLLLLGALFSFIHLRPLTGKLPPGPWALPIIGNLHMLGNLPQRNLSLLAKKYGSIMSMRLGYVPATVVSSPEVPSYSSKLMILCSGVVLQYKPRSI</sequence>
<dbReference type="EMBL" id="CP126664">
    <property type="protein sequence ID" value="WKA08154.1"/>
    <property type="molecule type" value="Genomic_DNA"/>
</dbReference>
<reference evidence="2 3" key="1">
    <citation type="journal article" date="2023" name="Hortic Res">
        <title>The complete reference genome for grapevine (Vitis vinifera L.) genetics and breeding.</title>
        <authorList>
            <person name="Shi X."/>
            <person name="Cao S."/>
            <person name="Wang X."/>
            <person name="Huang S."/>
            <person name="Wang Y."/>
            <person name="Liu Z."/>
            <person name="Liu W."/>
            <person name="Leng X."/>
            <person name="Peng Y."/>
            <person name="Wang N."/>
            <person name="Wang Y."/>
            <person name="Ma Z."/>
            <person name="Xu X."/>
            <person name="Zhang F."/>
            <person name="Xue H."/>
            <person name="Zhong H."/>
            <person name="Wang Y."/>
            <person name="Zhang K."/>
            <person name="Velt A."/>
            <person name="Avia K."/>
            <person name="Holtgrawe D."/>
            <person name="Grimplet J."/>
            <person name="Matus J.T."/>
            <person name="Ware D."/>
            <person name="Wu X."/>
            <person name="Wang H."/>
            <person name="Liu C."/>
            <person name="Fang Y."/>
            <person name="Rustenholz C."/>
            <person name="Cheng Z."/>
            <person name="Xiao H."/>
            <person name="Zhou Y."/>
        </authorList>
    </citation>
    <scope>NUCLEOTIDE SEQUENCE [LARGE SCALE GENOMIC DNA]</scope>
    <source>
        <strain evidence="3">cv. Pinot noir / PN40024</strain>
        <tissue evidence="2">Leaf</tissue>
    </source>
</reference>
<dbReference type="InterPro" id="IPR036396">
    <property type="entry name" value="Cyt_P450_sf"/>
</dbReference>